<evidence type="ECO:0000256" key="2">
    <source>
        <dbReference type="ARBA" id="ARBA00008872"/>
    </source>
</evidence>
<dbReference type="PRINTS" id="PR01182">
    <property type="entry name" value="ORNDCRBXLASE"/>
</dbReference>
<dbReference type="PRINTS" id="PR01179">
    <property type="entry name" value="ODADCRBXLASE"/>
</dbReference>
<dbReference type="Gene3D" id="2.40.37.10">
    <property type="entry name" value="Lyase, Ornithine Decarboxylase, Chain A, domain 1"/>
    <property type="match status" value="1"/>
</dbReference>
<comment type="function">
    <text evidence="8">Catalyzes the first and rate-limiting step of polyamine biosynthesis that converts ornithine into putrescine, which is the precursor for the polyamines, spermidine and spermine. Polyamines are essential for cell proliferation and are implicated in cellular processes, ranging from DNA replication to apoptosis.</text>
</comment>
<reference evidence="13" key="1">
    <citation type="submission" date="2022-01" db="EMBL/GenBank/DDBJ databases">
        <authorList>
            <person name="King R."/>
        </authorList>
    </citation>
    <scope>NUCLEOTIDE SEQUENCE</scope>
</reference>
<dbReference type="Proteomes" id="UP001153620">
    <property type="component" value="Chromosome 4"/>
</dbReference>
<dbReference type="GO" id="GO:0033387">
    <property type="term" value="P:putrescine biosynthetic process from arginine, via ornithine"/>
    <property type="evidence" value="ECO:0007669"/>
    <property type="project" value="TreeGrafter"/>
</dbReference>
<keyword evidence="14" id="KW-1185">Reference proteome</keyword>
<evidence type="ECO:0000256" key="4">
    <source>
        <dbReference type="ARBA" id="ARBA00023115"/>
    </source>
</evidence>
<comment type="subunit">
    <text evidence="9">Homodimer. Only the dimer is catalytically active, as the active sites are constructed of residues from both monomers.</text>
</comment>
<accession>A0A9N9S6E9</accession>
<organism evidence="13 14">
    <name type="scientific">Chironomus riparius</name>
    <dbReference type="NCBI Taxonomy" id="315576"/>
    <lineage>
        <taxon>Eukaryota</taxon>
        <taxon>Metazoa</taxon>
        <taxon>Ecdysozoa</taxon>
        <taxon>Arthropoda</taxon>
        <taxon>Hexapoda</taxon>
        <taxon>Insecta</taxon>
        <taxon>Pterygota</taxon>
        <taxon>Neoptera</taxon>
        <taxon>Endopterygota</taxon>
        <taxon>Diptera</taxon>
        <taxon>Nematocera</taxon>
        <taxon>Chironomoidea</taxon>
        <taxon>Chironomidae</taxon>
        <taxon>Chironominae</taxon>
        <taxon>Chironomus</taxon>
    </lineage>
</organism>
<dbReference type="GO" id="GO:0005737">
    <property type="term" value="C:cytoplasm"/>
    <property type="evidence" value="ECO:0007669"/>
    <property type="project" value="TreeGrafter"/>
</dbReference>
<dbReference type="PANTHER" id="PTHR11482:SF6">
    <property type="entry name" value="ORNITHINE DECARBOXYLASE 1-RELATED"/>
    <property type="match status" value="1"/>
</dbReference>
<proteinExistence type="inferred from homology"/>
<dbReference type="AlphaFoldDB" id="A0A9N9S6E9"/>
<dbReference type="InterPro" id="IPR022653">
    <property type="entry name" value="De-COase2_pyr-phos_BS"/>
</dbReference>
<dbReference type="InterPro" id="IPR022644">
    <property type="entry name" value="De-COase2_N"/>
</dbReference>
<protein>
    <recommendedName>
        <fullName evidence="7">ornithine decarboxylase</fullName>
        <ecNumber evidence="7">4.1.1.17</ecNumber>
    </recommendedName>
</protein>
<dbReference type="Gene3D" id="3.20.20.10">
    <property type="entry name" value="Alanine racemase"/>
    <property type="match status" value="1"/>
</dbReference>
<dbReference type="InterPro" id="IPR002433">
    <property type="entry name" value="Orn_de-COase"/>
</dbReference>
<comment type="pathway">
    <text evidence="6">Amine and polyamine biosynthesis; putrescine biosynthesis via L-ornithine pathway; putrescine from L-ornithine: step 1/1.</text>
</comment>
<dbReference type="FunFam" id="3.20.20.10:FF:000005">
    <property type="entry name" value="Ornithine decarboxylase"/>
    <property type="match status" value="1"/>
</dbReference>
<evidence type="ECO:0000313" key="13">
    <source>
        <dbReference type="EMBL" id="CAG9811385.1"/>
    </source>
</evidence>
<dbReference type="InterPro" id="IPR029066">
    <property type="entry name" value="PLP-binding_barrel"/>
</dbReference>
<evidence type="ECO:0000256" key="1">
    <source>
        <dbReference type="ARBA" id="ARBA00001933"/>
    </source>
</evidence>
<feature type="active site" description="Proton donor" evidence="11">
    <location>
        <position position="334"/>
    </location>
</feature>
<evidence type="ECO:0000313" key="14">
    <source>
        <dbReference type="Proteomes" id="UP001153620"/>
    </source>
</evidence>
<keyword evidence="5" id="KW-0456">Lyase</keyword>
<feature type="modified residue" description="N6-(pyridoxal phosphate)lysine" evidence="11">
    <location>
        <position position="52"/>
    </location>
</feature>
<dbReference type="Pfam" id="PF02784">
    <property type="entry name" value="Orn_Arg_deC_N"/>
    <property type="match status" value="1"/>
</dbReference>
<dbReference type="GO" id="GO:0004586">
    <property type="term" value="F:ornithine decarboxylase activity"/>
    <property type="evidence" value="ECO:0007669"/>
    <property type="project" value="UniProtKB-EC"/>
</dbReference>
<dbReference type="EC" id="4.1.1.17" evidence="7"/>
<keyword evidence="3 11" id="KW-0663">Pyridoxal phosphate</keyword>
<evidence type="ECO:0000256" key="8">
    <source>
        <dbReference type="ARBA" id="ARBA00037173"/>
    </source>
</evidence>
<reference evidence="13" key="2">
    <citation type="submission" date="2022-10" db="EMBL/GenBank/DDBJ databases">
        <authorList>
            <consortium name="ENA_rothamsted_submissions"/>
            <consortium name="culmorum"/>
            <person name="King R."/>
        </authorList>
    </citation>
    <scope>NUCLEOTIDE SEQUENCE</scope>
</reference>
<dbReference type="OrthoDB" id="5034579at2759"/>
<keyword evidence="4" id="KW-0620">Polyamine biosynthesis</keyword>
<feature type="domain" description="Orn/DAP/Arg decarboxylase 2 N-terminal" evidence="12">
    <location>
        <begin position="29"/>
        <end position="261"/>
    </location>
</feature>
<dbReference type="InterPro" id="IPR000183">
    <property type="entry name" value="Orn/DAP/Arg_de-COase"/>
</dbReference>
<dbReference type="PROSITE" id="PS00878">
    <property type="entry name" value="ODR_DC_2_1"/>
    <property type="match status" value="1"/>
</dbReference>
<sequence length="394" mass="44939">MDILKLATTIIDRNHSYGIDDPFYILDLNQVKQKYQNWIENLPQIIPHYAVKCNDDENILNVLKNCGTGFDCASKNEIEKILKLYVDPSRIIFAHTVKQVSHLKFAAEKGVEKMTFDTEAELQKIKQFHPKAKVVLRIRFDAAKSLFELGSKFGAEPKMEARRLVKICKELELNLIGVSFHVGSGTVDYEVFGHAIDEVREIFDYAKNYGYELHLVDIGGGFMGHDDKLLKNYAYFINSAIERNFNDENIKIIAEPGQYFAISAMSIVTQIVLKKYSQNGHVHYFINDGVYGSFRSIYSYNQFVNVTVIKKSKIHENSSKIAEQKLSTIWGCTCSSRDKIIENIMMNEVEIGDWLIFNNMGAYSTVLSTDFNGFARGKMYYLGMKVGRGKLASI</sequence>
<dbReference type="InterPro" id="IPR009006">
    <property type="entry name" value="Ala_racemase/Decarboxylase_C"/>
</dbReference>
<evidence type="ECO:0000256" key="7">
    <source>
        <dbReference type="ARBA" id="ARBA00034138"/>
    </source>
</evidence>
<dbReference type="PANTHER" id="PTHR11482">
    <property type="entry name" value="ARGININE/DIAMINOPIMELATE/ORNITHINE DECARBOXYLASE"/>
    <property type="match status" value="1"/>
</dbReference>
<dbReference type="SUPFAM" id="SSF50621">
    <property type="entry name" value="Alanine racemase C-terminal domain-like"/>
    <property type="match status" value="1"/>
</dbReference>
<evidence type="ECO:0000259" key="12">
    <source>
        <dbReference type="Pfam" id="PF02784"/>
    </source>
</evidence>
<dbReference type="EMBL" id="OU895880">
    <property type="protein sequence ID" value="CAG9811385.1"/>
    <property type="molecule type" value="Genomic_DNA"/>
</dbReference>
<evidence type="ECO:0000256" key="3">
    <source>
        <dbReference type="ARBA" id="ARBA00022898"/>
    </source>
</evidence>
<evidence type="ECO:0000256" key="6">
    <source>
        <dbReference type="ARBA" id="ARBA00034115"/>
    </source>
</evidence>
<evidence type="ECO:0000256" key="11">
    <source>
        <dbReference type="PIRSR" id="PIRSR600183-50"/>
    </source>
</evidence>
<dbReference type="CDD" id="cd00622">
    <property type="entry name" value="PLPDE_III_ODC"/>
    <property type="match status" value="1"/>
</dbReference>
<evidence type="ECO:0000256" key="10">
    <source>
        <dbReference type="ARBA" id="ARBA00049127"/>
    </source>
</evidence>
<comment type="cofactor">
    <cofactor evidence="1 11">
        <name>pyridoxal 5'-phosphate</name>
        <dbReference type="ChEBI" id="CHEBI:597326"/>
    </cofactor>
</comment>
<name>A0A9N9S6E9_9DIPT</name>
<dbReference type="SUPFAM" id="SSF51419">
    <property type="entry name" value="PLP-binding barrel"/>
    <property type="match status" value="1"/>
</dbReference>
<gene>
    <name evidence="13" type="ORF">CHIRRI_LOCUS14194</name>
</gene>
<evidence type="ECO:0000256" key="5">
    <source>
        <dbReference type="ARBA" id="ARBA00023239"/>
    </source>
</evidence>
<comment type="similarity">
    <text evidence="2">Belongs to the Orn/Lys/Arg decarboxylase class-II family.</text>
</comment>
<comment type="catalytic activity">
    <reaction evidence="10">
        <text>L-ornithine + H(+) = putrescine + CO2</text>
        <dbReference type="Rhea" id="RHEA:22964"/>
        <dbReference type="ChEBI" id="CHEBI:15378"/>
        <dbReference type="ChEBI" id="CHEBI:16526"/>
        <dbReference type="ChEBI" id="CHEBI:46911"/>
        <dbReference type="ChEBI" id="CHEBI:326268"/>
        <dbReference type="EC" id="4.1.1.17"/>
    </reaction>
</comment>
<evidence type="ECO:0000256" key="9">
    <source>
        <dbReference type="ARBA" id="ARBA00046672"/>
    </source>
</evidence>